<dbReference type="EMBL" id="BAER01000133">
    <property type="protein sequence ID" value="GAC35363.1"/>
    <property type="molecule type" value="Genomic_DNA"/>
</dbReference>
<feature type="domain" description="YgjP-like metallopeptidase" evidence="1">
    <location>
        <begin position="35"/>
        <end position="150"/>
    </location>
</feature>
<dbReference type="AlphaFoldDB" id="K7A393"/>
<accession>K7A393</accession>
<reference evidence="3" key="1">
    <citation type="journal article" date="2014" name="Environ. Microbiol.">
        <title>Comparative genomics of the marine bacterial genus Glaciecola reveals the high degree of genomic diversity and genomic characteristic for cold adaptation.</title>
        <authorList>
            <person name="Qin Q.L."/>
            <person name="Xie B.B."/>
            <person name="Yu Y."/>
            <person name="Shu Y.L."/>
            <person name="Rong J.C."/>
            <person name="Zhang Y.J."/>
            <person name="Zhao D.L."/>
            <person name="Chen X.L."/>
            <person name="Zhang X.Y."/>
            <person name="Chen B."/>
            <person name="Zhou B.C."/>
            <person name="Zhang Y.Z."/>
        </authorList>
    </citation>
    <scope>NUCLEOTIDE SEQUENCE [LARGE SCALE GENOMIC DNA]</scope>
    <source>
        <strain evidence="3">LMG 21857</strain>
    </source>
</reference>
<proteinExistence type="predicted"/>
<gene>
    <name evidence="2" type="ORF">GPLA_4484</name>
</gene>
<comment type="caution">
    <text evidence="2">The sequence shown here is derived from an EMBL/GenBank/DDBJ whole genome shotgun (WGS) entry which is preliminary data.</text>
</comment>
<sequence length="164" mass="19224">MKYLAAYPTHLQIKIEQLLVENKLSDYIRANYPTVHEVANDNALREYVMTLKNRYMRKSAPLSKVAFDPKIHVVNHALGLHTYVSRVQGGKLKSKNELRVSTLFKRVPEPFLNMIVVHELAHLKEKDHNKAFYQLCLHMLPNYHQLEFDLRVYLTQIEAHGDLF</sequence>
<dbReference type="InterPro" id="IPR053136">
    <property type="entry name" value="UTP_pyrophosphatase-like"/>
</dbReference>
<dbReference type="STRING" id="1129793.GPLA_4484"/>
<dbReference type="Proteomes" id="UP000006322">
    <property type="component" value="Unassembled WGS sequence"/>
</dbReference>
<dbReference type="Pfam" id="PF01863">
    <property type="entry name" value="YgjP-like"/>
    <property type="match status" value="1"/>
</dbReference>
<name>K7A393_9ALTE</name>
<protein>
    <recommendedName>
        <fullName evidence="1">YgjP-like metallopeptidase domain-containing protein</fullName>
    </recommendedName>
</protein>
<organism evidence="2 3">
    <name type="scientific">Paraglaciecola polaris LMG 21857</name>
    <dbReference type="NCBI Taxonomy" id="1129793"/>
    <lineage>
        <taxon>Bacteria</taxon>
        <taxon>Pseudomonadati</taxon>
        <taxon>Pseudomonadota</taxon>
        <taxon>Gammaproteobacteria</taxon>
        <taxon>Alteromonadales</taxon>
        <taxon>Alteromonadaceae</taxon>
        <taxon>Paraglaciecola</taxon>
    </lineage>
</organism>
<evidence type="ECO:0000259" key="1">
    <source>
        <dbReference type="Pfam" id="PF01863"/>
    </source>
</evidence>
<dbReference type="CDD" id="cd07344">
    <property type="entry name" value="M48_yhfN_like"/>
    <property type="match status" value="1"/>
</dbReference>
<dbReference type="RefSeq" id="WP_007107126.1">
    <property type="nucleotide sequence ID" value="NZ_BAER01000133.1"/>
</dbReference>
<dbReference type="PANTHER" id="PTHR30399">
    <property type="entry name" value="UNCHARACTERIZED PROTEIN YGJP"/>
    <property type="match status" value="1"/>
</dbReference>
<dbReference type="OrthoDB" id="9000630at2"/>
<keyword evidence="3" id="KW-1185">Reference proteome</keyword>
<dbReference type="InterPro" id="IPR002725">
    <property type="entry name" value="YgjP-like_metallopeptidase"/>
</dbReference>
<evidence type="ECO:0000313" key="2">
    <source>
        <dbReference type="EMBL" id="GAC35363.1"/>
    </source>
</evidence>
<dbReference type="Gene3D" id="3.30.2010.10">
    <property type="entry name" value="Metalloproteases ('zincins'), catalytic domain"/>
    <property type="match status" value="1"/>
</dbReference>
<dbReference type="PANTHER" id="PTHR30399:SF1">
    <property type="entry name" value="UTP PYROPHOSPHATASE"/>
    <property type="match status" value="1"/>
</dbReference>
<evidence type="ECO:0000313" key="3">
    <source>
        <dbReference type="Proteomes" id="UP000006322"/>
    </source>
</evidence>